<keyword evidence="10 12" id="KW-0665">Pyrimidine biosynthesis</keyword>
<dbReference type="SUPFAM" id="SSF53633">
    <property type="entry name" value="Carbamate kinase-like"/>
    <property type="match status" value="1"/>
</dbReference>
<keyword evidence="5" id="KW-0021">Allosteric enzyme</keyword>
<dbReference type="HAMAP" id="MF_01220_B">
    <property type="entry name" value="PyrH_B"/>
    <property type="match status" value="1"/>
</dbReference>
<dbReference type="Proteomes" id="UP000264294">
    <property type="component" value="Unassembled WGS sequence"/>
</dbReference>
<evidence type="ECO:0000256" key="11">
    <source>
        <dbReference type="ARBA" id="ARBA00047767"/>
    </source>
</evidence>
<evidence type="ECO:0000256" key="2">
    <source>
        <dbReference type="ARBA" id="ARBA00004791"/>
    </source>
</evidence>
<dbReference type="PANTHER" id="PTHR42833:SF4">
    <property type="entry name" value="URIDYLATE KINASE PUMPKIN, CHLOROPLASTIC"/>
    <property type="match status" value="1"/>
</dbReference>
<feature type="binding site" evidence="12">
    <location>
        <position position="53"/>
    </location>
    <ligand>
        <name>ATP</name>
        <dbReference type="ChEBI" id="CHEBI:30616"/>
    </ligand>
</feature>
<evidence type="ECO:0000256" key="4">
    <source>
        <dbReference type="ARBA" id="ARBA00022490"/>
    </source>
</evidence>
<sequence length="247" mass="27320">MKPYKRVLIKLSGGALADQSGNSFNSKRLEHIANEILSIVDLSIEVSIVIGGGNIFRGHLAEEWGIDRVEADNIGTLGTIINSLMLRGVLTSKTEREVRVMTSIPFTAVAEPYIRLRAVHHLDNGYIVIFGGGNGQPFVTTDYPSVQRAIEMNSDAILVAKQGVDGVFTSDPKRNKSAKMYRKLNYNDVVRQNIQVMDQSALLLARDYNLPAHVFNFDEPGVMKRICSGEHVGTLINDDVTQLVHEK</sequence>
<comment type="caution">
    <text evidence="12">Lacks conserved residue(s) required for the propagation of feature annotation.</text>
</comment>
<dbReference type="EMBL" id="QVOD01000002">
    <property type="protein sequence ID" value="RFT68569.1"/>
    <property type="molecule type" value="Genomic_DNA"/>
</dbReference>
<dbReference type="NCBIfam" id="TIGR02075">
    <property type="entry name" value="pyrH_bact"/>
    <property type="match status" value="1"/>
</dbReference>
<dbReference type="AlphaFoldDB" id="A0A090Z043"/>
<feature type="binding site" evidence="12">
    <location>
        <position position="72"/>
    </location>
    <ligand>
        <name>UMP</name>
        <dbReference type="ChEBI" id="CHEBI:57865"/>
    </ligand>
</feature>
<dbReference type="GO" id="GO:0006225">
    <property type="term" value="P:UDP biosynthetic process"/>
    <property type="evidence" value="ECO:0007669"/>
    <property type="project" value="TreeGrafter"/>
</dbReference>
<feature type="binding site" evidence="12">
    <location>
        <begin position="10"/>
        <end position="13"/>
    </location>
    <ligand>
        <name>ATP</name>
        <dbReference type="ChEBI" id="CHEBI:30616"/>
    </ligand>
</feature>
<dbReference type="InterPro" id="IPR036393">
    <property type="entry name" value="AceGlu_kinase-like_sf"/>
</dbReference>
<feature type="binding site" evidence="12">
    <location>
        <position position="52"/>
    </location>
    <ligand>
        <name>UMP</name>
        <dbReference type="ChEBI" id="CHEBI:57865"/>
    </ligand>
</feature>
<dbReference type="PATRIC" id="fig|1405.8.peg.4310"/>
<protein>
    <recommendedName>
        <fullName evidence="12">Uridylate kinase</fullName>
        <shortName evidence="12">UK</shortName>
        <ecNumber evidence="12">2.7.4.22</ecNumber>
    </recommendedName>
    <alternativeName>
        <fullName evidence="12">Uridine monophosphate kinase</fullName>
        <shortName evidence="12">UMP kinase</shortName>
        <shortName evidence="12">UMPK</shortName>
    </alternativeName>
</protein>
<dbReference type="GO" id="GO:0005524">
    <property type="term" value="F:ATP binding"/>
    <property type="evidence" value="ECO:0007669"/>
    <property type="project" value="UniProtKB-KW"/>
</dbReference>
<evidence type="ECO:0000259" key="13">
    <source>
        <dbReference type="Pfam" id="PF00696"/>
    </source>
</evidence>
<dbReference type="PIRSF" id="PIRSF005650">
    <property type="entry name" value="Uridylate_kin"/>
    <property type="match status" value="1"/>
</dbReference>
<evidence type="ECO:0000256" key="1">
    <source>
        <dbReference type="ARBA" id="ARBA00004496"/>
    </source>
</evidence>
<organism evidence="14 16">
    <name type="scientific">Bacillus clarus</name>
    <dbReference type="NCBI Taxonomy" id="2338372"/>
    <lineage>
        <taxon>Bacteria</taxon>
        <taxon>Bacillati</taxon>
        <taxon>Bacillota</taxon>
        <taxon>Bacilli</taxon>
        <taxon>Bacillales</taxon>
        <taxon>Bacillaceae</taxon>
        <taxon>Bacillus</taxon>
        <taxon>Bacillus cereus group</taxon>
    </lineage>
</organism>
<dbReference type="EMBL" id="JMQC01000008">
    <property type="protein sequence ID" value="KFN03738.1"/>
    <property type="molecule type" value="Genomic_DNA"/>
</dbReference>
<comment type="caution">
    <text evidence="14">The sequence shown here is derived from an EMBL/GenBank/DDBJ whole genome shotgun (WGS) entry which is preliminary data.</text>
</comment>
<keyword evidence="6 12" id="KW-0808">Transferase</keyword>
<dbReference type="eggNOG" id="COG0528">
    <property type="taxonomic scope" value="Bacteria"/>
</dbReference>
<gene>
    <name evidence="12 14" type="primary">pyrH</name>
    <name evidence="15" type="ORF">D0U04_03765</name>
    <name evidence="14" type="ORF">DJ93_4195</name>
</gene>
<dbReference type="STRING" id="1405.B7492_09615"/>
<feature type="binding site" evidence="12">
    <location>
        <position position="57"/>
    </location>
    <ligand>
        <name>ATP</name>
        <dbReference type="ChEBI" id="CHEBI:30616"/>
    </ligand>
</feature>
<dbReference type="PANTHER" id="PTHR42833">
    <property type="entry name" value="URIDYLATE KINASE"/>
    <property type="match status" value="1"/>
</dbReference>
<name>A0A090Z043_9BACI</name>
<evidence type="ECO:0000256" key="7">
    <source>
        <dbReference type="ARBA" id="ARBA00022741"/>
    </source>
</evidence>
<evidence type="ECO:0000313" key="17">
    <source>
        <dbReference type="Proteomes" id="UP000264294"/>
    </source>
</evidence>
<keyword evidence="8 12" id="KW-0418">Kinase</keyword>
<dbReference type="EC" id="2.7.4.22" evidence="12"/>
<dbReference type="RefSeq" id="WP_042983083.1">
    <property type="nucleotide sequence ID" value="NZ_JMQC01000008.1"/>
</dbReference>
<dbReference type="GO" id="GO:0044210">
    <property type="term" value="P:'de novo' CTP biosynthetic process"/>
    <property type="evidence" value="ECO:0007669"/>
    <property type="project" value="UniProtKB-UniRule"/>
</dbReference>
<evidence type="ECO:0000256" key="10">
    <source>
        <dbReference type="ARBA" id="ARBA00022975"/>
    </source>
</evidence>
<dbReference type="FunFam" id="3.40.1160.10:FF:000001">
    <property type="entry name" value="Uridylate kinase"/>
    <property type="match status" value="1"/>
</dbReference>
<comment type="catalytic activity">
    <reaction evidence="11 12">
        <text>UMP + ATP = UDP + ADP</text>
        <dbReference type="Rhea" id="RHEA:24400"/>
        <dbReference type="ChEBI" id="CHEBI:30616"/>
        <dbReference type="ChEBI" id="CHEBI:57865"/>
        <dbReference type="ChEBI" id="CHEBI:58223"/>
        <dbReference type="ChEBI" id="CHEBI:456216"/>
        <dbReference type="EC" id="2.7.4.22"/>
    </reaction>
</comment>
<dbReference type="GO" id="GO:0005737">
    <property type="term" value="C:cytoplasm"/>
    <property type="evidence" value="ECO:0007669"/>
    <property type="project" value="UniProtKB-SubCell"/>
</dbReference>
<evidence type="ECO:0000256" key="6">
    <source>
        <dbReference type="ARBA" id="ARBA00022679"/>
    </source>
</evidence>
<dbReference type="Gene3D" id="3.40.1160.10">
    <property type="entry name" value="Acetylglutamate kinase-like"/>
    <property type="match status" value="1"/>
</dbReference>
<proteinExistence type="inferred from homology"/>
<dbReference type="GO" id="GO:0033862">
    <property type="term" value="F:UMP kinase activity"/>
    <property type="evidence" value="ECO:0007669"/>
    <property type="project" value="UniProtKB-EC"/>
</dbReference>
<feature type="binding site" evidence="12">
    <location>
        <position position="171"/>
    </location>
    <ligand>
        <name>ATP</name>
        <dbReference type="ChEBI" id="CHEBI:30616"/>
    </ligand>
</feature>
<dbReference type="UniPathway" id="UPA00159">
    <property type="reaction ID" value="UER00275"/>
</dbReference>
<feature type="domain" description="Aspartate/glutamate/uridylate kinase" evidence="13">
    <location>
        <begin position="5"/>
        <end position="216"/>
    </location>
</feature>
<keyword evidence="7 12" id="KW-0547">Nucleotide-binding</keyword>
<keyword evidence="17" id="KW-1185">Reference proteome</keyword>
<comment type="similarity">
    <text evidence="3 12">Belongs to the UMP kinase family.</text>
</comment>
<keyword evidence="4 12" id="KW-0963">Cytoplasm</keyword>
<evidence type="ECO:0000256" key="8">
    <source>
        <dbReference type="ARBA" id="ARBA00022777"/>
    </source>
</evidence>
<evidence type="ECO:0000256" key="9">
    <source>
        <dbReference type="ARBA" id="ARBA00022840"/>
    </source>
</evidence>
<evidence type="ECO:0000313" key="16">
    <source>
        <dbReference type="Proteomes" id="UP000029389"/>
    </source>
</evidence>
<evidence type="ECO:0000256" key="12">
    <source>
        <dbReference type="HAMAP-Rule" id="MF_01220"/>
    </source>
</evidence>
<comment type="subcellular location">
    <subcellularLocation>
        <location evidence="1 12">Cytoplasm</location>
    </subcellularLocation>
</comment>
<dbReference type="InterPro" id="IPR015963">
    <property type="entry name" value="Uridylate_kinase_bac"/>
</dbReference>
<evidence type="ECO:0000256" key="3">
    <source>
        <dbReference type="ARBA" id="ARBA00007614"/>
    </source>
</evidence>
<evidence type="ECO:0000256" key="5">
    <source>
        <dbReference type="ARBA" id="ARBA00022533"/>
    </source>
</evidence>
<dbReference type="CDD" id="cd04254">
    <property type="entry name" value="AAK_UMPK-PyrH-Ec"/>
    <property type="match status" value="1"/>
</dbReference>
<accession>A0A090Z043</accession>
<feature type="binding site" evidence="12">
    <location>
        <position position="168"/>
    </location>
    <ligand>
        <name>ATP</name>
        <dbReference type="ChEBI" id="CHEBI:30616"/>
    </ligand>
</feature>
<reference evidence="15 17" key="2">
    <citation type="submission" date="2018-08" db="EMBL/GenBank/DDBJ databases">
        <title>Bacillus clarus sp. nov. strain PS00077A.</title>
        <authorList>
            <person name="Mendez Acevedo M."/>
            <person name="Carroll L."/>
            <person name="Mukherjee M."/>
            <person name="Wiedmann M."/>
            <person name="Kovac J."/>
        </authorList>
    </citation>
    <scope>NUCLEOTIDE SEQUENCE [LARGE SCALE GENOMIC DNA]</scope>
    <source>
        <strain evidence="15 17">PS00077A</strain>
    </source>
</reference>
<reference evidence="14 16" key="1">
    <citation type="submission" date="2014-04" db="EMBL/GenBank/DDBJ databases">
        <authorList>
            <person name="Bishop-Lilly K.A."/>
            <person name="Broomall S.M."/>
            <person name="Chain P.S."/>
            <person name="Chertkov O."/>
            <person name="Coyne S.R."/>
            <person name="Daligault H.E."/>
            <person name="Davenport K.W."/>
            <person name="Erkkila T."/>
            <person name="Frey K.G."/>
            <person name="Gibbons H.S."/>
            <person name="Gu W."/>
            <person name="Jaissle J."/>
            <person name="Johnson S.L."/>
            <person name="Koroleva G.I."/>
            <person name="Ladner J.T."/>
            <person name="Lo C.-C."/>
            <person name="Minogue T.D."/>
            <person name="Munk C."/>
            <person name="Palacios G.F."/>
            <person name="Redden C.L."/>
            <person name="Rosenzweig C.N."/>
            <person name="Scholz M.B."/>
            <person name="Teshima H."/>
            <person name="Xu Y."/>
        </authorList>
    </citation>
    <scope>NUCLEOTIDE SEQUENCE [LARGE SCALE GENOMIC DNA]</scope>
    <source>
        <strain evidence="14 16">BHP</strain>
    </source>
</reference>
<dbReference type="InterPro" id="IPR011817">
    <property type="entry name" value="Uridylate_kinase"/>
</dbReference>
<comment type="pathway">
    <text evidence="2 12">Pyrimidine metabolism; CTP biosynthesis via de novo pathway; UDP from UMP (UMPK route): step 1/1.</text>
</comment>
<comment type="activity regulation">
    <text evidence="12">Inhibited by UTP.</text>
</comment>
<dbReference type="Proteomes" id="UP000029389">
    <property type="component" value="Unassembled WGS sequence"/>
</dbReference>
<feature type="binding site" evidence="12">
    <location>
        <position position="162"/>
    </location>
    <ligand>
        <name>ATP</name>
        <dbReference type="ChEBI" id="CHEBI:30616"/>
    </ligand>
</feature>
<evidence type="ECO:0000313" key="15">
    <source>
        <dbReference type="EMBL" id="RFT68569.1"/>
    </source>
</evidence>
<keyword evidence="9 12" id="KW-0067">ATP-binding</keyword>
<comment type="function">
    <text evidence="12">Catalyzes the reversible phosphorylation of UMP to UDP.</text>
</comment>
<comment type="subunit">
    <text evidence="12">Homohexamer.</text>
</comment>
<evidence type="ECO:0000313" key="14">
    <source>
        <dbReference type="EMBL" id="KFN03738.1"/>
    </source>
</evidence>
<dbReference type="InterPro" id="IPR001048">
    <property type="entry name" value="Asp/Glu/Uridylate_kinase"/>
</dbReference>
<feature type="binding site" evidence="12">
    <location>
        <begin position="134"/>
        <end position="141"/>
    </location>
    <ligand>
        <name>UMP</name>
        <dbReference type="ChEBI" id="CHEBI:57865"/>
    </ligand>
</feature>
<dbReference type="Pfam" id="PF00696">
    <property type="entry name" value="AA_kinase"/>
    <property type="match status" value="1"/>
</dbReference>